<evidence type="ECO:0000313" key="1">
    <source>
        <dbReference type="EMBL" id="WCL53586.1"/>
    </source>
</evidence>
<dbReference type="KEGG" id="gso:PH603_13690"/>
<sequence length="115" mass="12365">MALLAAQEKLSYETPFMDMLALKGMAPAHRPTFAPAIDMVREAVGTIKAQLAALEPTGDTDGAFFALMVAKGQMRTLRRPTVGEIVNDIQSVYAKTARMVRITRPTSLGGGAYAH</sequence>
<keyword evidence="2" id="KW-1185">Reference proteome</keyword>
<dbReference type="AlphaFoldDB" id="A0AAE9XR45"/>
<name>A0AAE9XR45_9PROT</name>
<dbReference type="EMBL" id="CP116805">
    <property type="protein sequence ID" value="WCL53586.1"/>
    <property type="molecule type" value="Genomic_DNA"/>
</dbReference>
<accession>A0AAE9XR45</accession>
<organism evidence="1 2">
    <name type="scientific">Gimibacter soli</name>
    <dbReference type="NCBI Taxonomy" id="3024400"/>
    <lineage>
        <taxon>Bacteria</taxon>
        <taxon>Pseudomonadati</taxon>
        <taxon>Pseudomonadota</taxon>
        <taxon>Alphaproteobacteria</taxon>
        <taxon>Kordiimonadales</taxon>
        <taxon>Temperatibacteraceae</taxon>
        <taxon>Gimibacter</taxon>
    </lineage>
</organism>
<protein>
    <submittedName>
        <fullName evidence="1">Uncharacterized protein</fullName>
    </submittedName>
</protein>
<reference evidence="1" key="1">
    <citation type="submission" date="2023-01" db="EMBL/GenBank/DDBJ databases">
        <title>The genome sequence of Kordiimonadaceae bacterium 6D33.</title>
        <authorList>
            <person name="Liu Y."/>
        </authorList>
    </citation>
    <scope>NUCLEOTIDE SEQUENCE</scope>
    <source>
        <strain evidence="1">6D33</strain>
    </source>
</reference>
<gene>
    <name evidence="1" type="ORF">PH603_13690</name>
</gene>
<evidence type="ECO:0000313" key="2">
    <source>
        <dbReference type="Proteomes" id="UP001217500"/>
    </source>
</evidence>
<dbReference type="RefSeq" id="WP_289503098.1">
    <property type="nucleotide sequence ID" value="NZ_CP116805.1"/>
</dbReference>
<dbReference type="Proteomes" id="UP001217500">
    <property type="component" value="Chromosome"/>
</dbReference>
<proteinExistence type="predicted"/>